<dbReference type="InterPro" id="IPR009010">
    <property type="entry name" value="Asp_de-COase-like_dom_sf"/>
</dbReference>
<proteinExistence type="predicted"/>
<sequence length="674" mass="74328">MKTGSKSKVICPFCGAGCAFFIVTKSNSLNIEYISDHPVALGALCPKGNSSISIVKHPDRLKHPLVKRGNEWIELPWNDALNLAAERLLDIKKRYGADSVGFLASARATNEEIYLFQKLARLFGSPHIDHCARLCHAPSLVALKDMLGSGAMTNPISDLANSDCIFVLGSNFAETHPVVSRWVWDAKDRGAAVIVADPRRTITTRIADLHLQLRSGSDPYLLYAMMKVIVDRGLCDYQFVRERTEGFDDLYRWLHSFDLKEAVEFTGLSEREIVAAACHYAEAYSAALIYCMGITQHRNGTENVRACANLALLCGKVGAPGSGIFPLRGQNNVQGACDMGALADYLPGYADASNHMELKKLSRVWEKSDLPLGPGYTVTEMTNASLNGKIKAMVILGENPVVSDPEASGVKKALEKLEFLLVIDLFMTETARYADILLPAACWAEKEGSYTNTERRVQWSEKALDPDGDAKPDLWIIGELGKRLKIWGYTPRPDEVLREINRVVPQYGGITPERLRLSKNGLIWPCQNESHPGTPILHQSGRFKFHTPQFAIEDKGKIGKNNIFKLITGRLVVHYNSGSMSRRLSELFPYEPIASVSINPEDAAALGLKNGDEVKLIGESGEGIFQIRLDVSVPPKTLFLPFHFPGVNDVVTVGLDTSSRTPGFKDAECRLEVV</sequence>
<feature type="domain" description="4Fe-4S Mo/W bis-MGD-type" evidence="5">
    <location>
        <begin position="4"/>
        <end position="59"/>
    </location>
</feature>
<keyword evidence="4" id="KW-0411">Iron-sulfur</keyword>
<keyword evidence="2" id="KW-0479">Metal-binding</keyword>
<dbReference type="GO" id="GO:0016020">
    <property type="term" value="C:membrane"/>
    <property type="evidence" value="ECO:0007669"/>
    <property type="project" value="TreeGrafter"/>
</dbReference>
<evidence type="ECO:0000256" key="3">
    <source>
        <dbReference type="ARBA" id="ARBA00023004"/>
    </source>
</evidence>
<dbReference type="PROSITE" id="PS00490">
    <property type="entry name" value="MOLYBDOPTERIN_PROK_2"/>
    <property type="match status" value="1"/>
</dbReference>
<accession>A0A7C1AV73</accession>
<dbReference type="GO" id="GO:0003954">
    <property type="term" value="F:NADH dehydrogenase activity"/>
    <property type="evidence" value="ECO:0007669"/>
    <property type="project" value="TreeGrafter"/>
</dbReference>
<keyword evidence="3" id="KW-0408">Iron</keyword>
<dbReference type="Gene3D" id="2.40.40.20">
    <property type="match status" value="1"/>
</dbReference>
<dbReference type="CDD" id="cd00508">
    <property type="entry name" value="MopB_CT_Fdh-Nap-like"/>
    <property type="match status" value="1"/>
</dbReference>
<dbReference type="SMART" id="SM00926">
    <property type="entry name" value="Molybdop_Fe4S4"/>
    <property type="match status" value="1"/>
</dbReference>
<dbReference type="PANTHER" id="PTHR43105">
    <property type="entry name" value="RESPIRATORY NITRATE REDUCTASE"/>
    <property type="match status" value="1"/>
</dbReference>
<dbReference type="Gene3D" id="3.40.50.740">
    <property type="match status" value="1"/>
</dbReference>
<keyword evidence="1" id="KW-0004">4Fe-4S</keyword>
<dbReference type="InterPro" id="IPR006655">
    <property type="entry name" value="Mopterin_OxRdtase_prok_CS"/>
</dbReference>
<dbReference type="InterPro" id="IPR006657">
    <property type="entry name" value="MoPterin_dinucl-bd_dom"/>
</dbReference>
<dbReference type="SUPFAM" id="SSF53706">
    <property type="entry name" value="Formate dehydrogenase/DMSO reductase, domains 1-3"/>
    <property type="match status" value="1"/>
</dbReference>
<dbReference type="Gene3D" id="3.40.228.10">
    <property type="entry name" value="Dimethylsulfoxide Reductase, domain 2"/>
    <property type="match status" value="1"/>
</dbReference>
<dbReference type="EMBL" id="DQZW01000029">
    <property type="protein sequence ID" value="HDL89398.1"/>
    <property type="molecule type" value="Genomic_DNA"/>
</dbReference>
<dbReference type="Pfam" id="PF04879">
    <property type="entry name" value="Molybdop_Fe4S4"/>
    <property type="match status" value="1"/>
</dbReference>
<gene>
    <name evidence="6" type="ORF">ENG14_00665</name>
</gene>
<dbReference type="AlphaFoldDB" id="A0A7C1AV73"/>
<evidence type="ECO:0000256" key="4">
    <source>
        <dbReference type="ARBA" id="ARBA00023014"/>
    </source>
</evidence>
<reference evidence="6" key="1">
    <citation type="journal article" date="2020" name="mSystems">
        <title>Genome- and Community-Level Interaction Insights into Carbon Utilization and Element Cycling Functions of Hydrothermarchaeota in Hydrothermal Sediment.</title>
        <authorList>
            <person name="Zhou Z."/>
            <person name="Liu Y."/>
            <person name="Xu W."/>
            <person name="Pan J."/>
            <person name="Luo Z.H."/>
            <person name="Li M."/>
        </authorList>
    </citation>
    <scope>NUCLEOTIDE SEQUENCE [LARGE SCALE GENOMIC DNA]</scope>
    <source>
        <strain evidence="6">HyVt-19</strain>
    </source>
</reference>
<dbReference type="InterPro" id="IPR006656">
    <property type="entry name" value="Mopterin_OxRdtase"/>
</dbReference>
<dbReference type="GO" id="GO:0051539">
    <property type="term" value="F:4 iron, 4 sulfur cluster binding"/>
    <property type="evidence" value="ECO:0007669"/>
    <property type="project" value="UniProtKB-KW"/>
</dbReference>
<dbReference type="GO" id="GO:0008863">
    <property type="term" value="F:formate dehydrogenase (NAD+) activity"/>
    <property type="evidence" value="ECO:0007669"/>
    <property type="project" value="InterPro"/>
</dbReference>
<dbReference type="NCBIfam" id="TIGR01591">
    <property type="entry name" value="Fdh-alpha"/>
    <property type="match status" value="1"/>
</dbReference>
<dbReference type="InterPro" id="IPR006963">
    <property type="entry name" value="Mopterin_OxRdtase_4Fe-4S_dom"/>
</dbReference>
<dbReference type="Proteomes" id="UP000886355">
    <property type="component" value="Unassembled WGS sequence"/>
</dbReference>
<dbReference type="InterPro" id="IPR050123">
    <property type="entry name" value="Prok_molybdopt-oxidoreductase"/>
</dbReference>
<evidence type="ECO:0000313" key="6">
    <source>
        <dbReference type="EMBL" id="HDL89398.1"/>
    </source>
</evidence>
<evidence type="ECO:0000256" key="2">
    <source>
        <dbReference type="ARBA" id="ARBA00022723"/>
    </source>
</evidence>
<dbReference type="GO" id="GO:0043546">
    <property type="term" value="F:molybdopterin cofactor binding"/>
    <property type="evidence" value="ECO:0007669"/>
    <property type="project" value="InterPro"/>
</dbReference>
<dbReference type="SUPFAM" id="SSF50692">
    <property type="entry name" value="ADC-like"/>
    <property type="match status" value="1"/>
</dbReference>
<organism evidence="6">
    <name type="scientific">Thermodesulforhabdus norvegica</name>
    <dbReference type="NCBI Taxonomy" id="39841"/>
    <lineage>
        <taxon>Bacteria</taxon>
        <taxon>Pseudomonadati</taxon>
        <taxon>Thermodesulfobacteriota</taxon>
        <taxon>Syntrophobacteria</taxon>
        <taxon>Syntrophobacterales</taxon>
        <taxon>Thermodesulforhabdaceae</taxon>
        <taxon>Thermodesulforhabdus</taxon>
    </lineage>
</organism>
<dbReference type="GO" id="GO:0046872">
    <property type="term" value="F:metal ion binding"/>
    <property type="evidence" value="ECO:0007669"/>
    <property type="project" value="UniProtKB-KW"/>
</dbReference>
<dbReference type="Pfam" id="PF01568">
    <property type="entry name" value="Molydop_binding"/>
    <property type="match status" value="1"/>
</dbReference>
<name>A0A7C1AV73_9BACT</name>
<dbReference type="PANTHER" id="PTHR43105:SF10">
    <property type="entry name" value="NADH-QUINONE OXIDOREDUCTASE SUBUNIT G"/>
    <property type="match status" value="1"/>
</dbReference>
<dbReference type="Gene3D" id="2.20.25.90">
    <property type="entry name" value="ADC-like domains"/>
    <property type="match status" value="1"/>
</dbReference>
<dbReference type="PROSITE" id="PS51669">
    <property type="entry name" value="4FE4S_MOW_BIS_MGD"/>
    <property type="match status" value="1"/>
</dbReference>
<protein>
    <submittedName>
        <fullName evidence="6">Formate dehydrogenase subunit alpha</fullName>
    </submittedName>
</protein>
<dbReference type="GO" id="GO:0022904">
    <property type="term" value="P:respiratory electron transport chain"/>
    <property type="evidence" value="ECO:0007669"/>
    <property type="project" value="TreeGrafter"/>
</dbReference>
<evidence type="ECO:0000259" key="5">
    <source>
        <dbReference type="PROSITE" id="PS51669"/>
    </source>
</evidence>
<dbReference type="Pfam" id="PF00384">
    <property type="entry name" value="Molybdopterin"/>
    <property type="match status" value="1"/>
</dbReference>
<dbReference type="InterPro" id="IPR006478">
    <property type="entry name" value="Formate_DH_asu"/>
</dbReference>
<dbReference type="GO" id="GO:0015942">
    <property type="term" value="P:formate metabolic process"/>
    <property type="evidence" value="ECO:0007669"/>
    <property type="project" value="InterPro"/>
</dbReference>
<comment type="caution">
    <text evidence="6">The sequence shown here is derived from an EMBL/GenBank/DDBJ whole genome shotgun (WGS) entry which is preliminary data.</text>
</comment>
<evidence type="ECO:0000256" key="1">
    <source>
        <dbReference type="ARBA" id="ARBA00022485"/>
    </source>
</evidence>
<dbReference type="InterPro" id="IPR041924">
    <property type="entry name" value="Formate_Dh-H_N"/>
</dbReference>
<dbReference type="CDD" id="cd02753">
    <property type="entry name" value="MopB_Formate-Dh-H"/>
    <property type="match status" value="1"/>
</dbReference>